<dbReference type="InterPro" id="IPR013320">
    <property type="entry name" value="ConA-like_dom_sf"/>
</dbReference>
<sequence length="264" mass="29604">MNPIRTFSTDGVPALITRQGGGGWVTSLGPGAWRLSLTATSSSTYALAQLDDYLHLPRSRFRWQAPLQLNLEARASASDLPGTWGFGLWNDPFAMPLGVRGSARRWPALPNAVWFFYASPQNALTLYDGLPPNGFLAATFSSPTWPSLALLPAMPILAGLLWPPTARWLRRLLRHFIRQDTRRLDHDVTTWHHYSIHWQPNHVRFSADGNIVFETTIVPQGRLGLVIWIDNQYAAYTPQGQVRFGLEAMPPAWLEIRGLRIAGE</sequence>
<dbReference type="Gene3D" id="2.60.120.200">
    <property type="match status" value="1"/>
</dbReference>
<name>A0ABU3NPZ0_9CHLR</name>
<dbReference type="RefSeq" id="WP_315625566.1">
    <property type="nucleotide sequence ID" value="NZ_JAUHMF010000002.1"/>
</dbReference>
<evidence type="ECO:0000313" key="1">
    <source>
        <dbReference type="EMBL" id="MDT8898897.1"/>
    </source>
</evidence>
<protein>
    <submittedName>
        <fullName evidence="1">Family 16 glycosylhydrolase</fullName>
    </submittedName>
</protein>
<dbReference type="EMBL" id="JAUHMF010000002">
    <property type="protein sequence ID" value="MDT8898897.1"/>
    <property type="molecule type" value="Genomic_DNA"/>
</dbReference>
<keyword evidence="2" id="KW-1185">Reference proteome</keyword>
<dbReference type="SUPFAM" id="SSF49899">
    <property type="entry name" value="Concanavalin A-like lectins/glucanases"/>
    <property type="match status" value="1"/>
</dbReference>
<comment type="caution">
    <text evidence="1">The sequence shown here is derived from an EMBL/GenBank/DDBJ whole genome shotgun (WGS) entry which is preliminary data.</text>
</comment>
<dbReference type="Proteomes" id="UP001254165">
    <property type="component" value="Unassembled WGS sequence"/>
</dbReference>
<proteinExistence type="predicted"/>
<gene>
    <name evidence="1" type="ORF">QYE77_11545</name>
</gene>
<evidence type="ECO:0000313" key="2">
    <source>
        <dbReference type="Proteomes" id="UP001254165"/>
    </source>
</evidence>
<reference evidence="1 2" key="1">
    <citation type="submission" date="2023-07" db="EMBL/GenBank/DDBJ databases">
        <title>Novel species of Thermanaerothrix with wide hydrolytic capabilities.</title>
        <authorList>
            <person name="Zayulina K.S."/>
            <person name="Podosokorskaya O.A."/>
            <person name="Elcheninov A.G."/>
        </authorList>
    </citation>
    <scope>NUCLEOTIDE SEQUENCE [LARGE SCALE GENOMIC DNA]</scope>
    <source>
        <strain evidence="1 2">4228-RoL</strain>
    </source>
</reference>
<organism evidence="1 2">
    <name type="scientific">Thermanaerothrix solaris</name>
    <dbReference type="NCBI Taxonomy" id="3058434"/>
    <lineage>
        <taxon>Bacteria</taxon>
        <taxon>Bacillati</taxon>
        <taxon>Chloroflexota</taxon>
        <taxon>Anaerolineae</taxon>
        <taxon>Anaerolineales</taxon>
        <taxon>Anaerolineaceae</taxon>
        <taxon>Thermanaerothrix</taxon>
    </lineage>
</organism>
<accession>A0ABU3NPZ0</accession>